<keyword evidence="4 10" id="KW-0812">Transmembrane</keyword>
<dbReference type="InterPro" id="IPR029044">
    <property type="entry name" value="Nucleotide-diphossugar_trans"/>
</dbReference>
<keyword evidence="3" id="KW-0808">Transferase</keyword>
<accession>A0AAQ3MZH2</accession>
<feature type="transmembrane region" description="Helical" evidence="10">
    <location>
        <begin position="14"/>
        <end position="35"/>
    </location>
</feature>
<feature type="transmembrane region" description="Helical" evidence="10">
    <location>
        <begin position="519"/>
        <end position="540"/>
    </location>
</feature>
<name>A0AAQ3MZH2_VIGMU</name>
<evidence type="ECO:0000313" key="11">
    <source>
        <dbReference type="EMBL" id="WVY99811.1"/>
    </source>
</evidence>
<evidence type="ECO:0000256" key="5">
    <source>
        <dbReference type="ARBA" id="ARBA00022989"/>
    </source>
</evidence>
<dbReference type="Pfam" id="PF03552">
    <property type="entry name" value="Cellulose_synt"/>
    <property type="match status" value="1"/>
</dbReference>
<evidence type="ECO:0000256" key="6">
    <source>
        <dbReference type="ARBA" id="ARBA00023136"/>
    </source>
</evidence>
<feature type="transmembrane region" description="Helical" evidence="10">
    <location>
        <begin position="47"/>
        <end position="65"/>
    </location>
</feature>
<protein>
    <recommendedName>
        <fullName evidence="13">Cellulose synthase-like protein G1</fullName>
    </recommendedName>
</protein>
<evidence type="ECO:0008006" key="13">
    <source>
        <dbReference type="Google" id="ProtNLM"/>
    </source>
</evidence>
<evidence type="ECO:0000256" key="3">
    <source>
        <dbReference type="ARBA" id="ARBA00022679"/>
    </source>
</evidence>
<keyword evidence="2" id="KW-0328">Glycosyltransferase</keyword>
<evidence type="ECO:0000256" key="2">
    <source>
        <dbReference type="ARBA" id="ARBA00022676"/>
    </source>
</evidence>
<proteinExistence type="predicted"/>
<feature type="transmembrane region" description="Helical" evidence="10">
    <location>
        <begin position="436"/>
        <end position="456"/>
    </location>
</feature>
<evidence type="ECO:0000256" key="8">
    <source>
        <dbReference type="PIRSR" id="PIRSR605150-2"/>
    </source>
</evidence>
<keyword evidence="6 10" id="KW-0472">Membrane</keyword>
<gene>
    <name evidence="11" type="ORF">V8G54_025881</name>
</gene>
<dbReference type="InterPro" id="IPR005150">
    <property type="entry name" value="Cellulose_synth"/>
</dbReference>
<feature type="binding site" evidence="8">
    <location>
        <position position="103"/>
    </location>
    <ligand>
        <name>UDP-alpha-D-glucose</name>
        <dbReference type="ChEBI" id="CHEBI:58885"/>
    </ligand>
</feature>
<dbReference type="GO" id="GO:0016020">
    <property type="term" value="C:membrane"/>
    <property type="evidence" value="ECO:0007669"/>
    <property type="project" value="InterPro"/>
</dbReference>
<feature type="binding site" evidence="8">
    <location>
        <position position="104"/>
    </location>
    <ligand>
        <name>UDP-alpha-D-glucose</name>
        <dbReference type="ChEBI" id="CHEBI:58885"/>
    </ligand>
</feature>
<dbReference type="Proteomes" id="UP001374535">
    <property type="component" value="Chromosome 8"/>
</dbReference>
<dbReference type="GO" id="GO:0030244">
    <property type="term" value="P:cellulose biosynthetic process"/>
    <property type="evidence" value="ECO:0007669"/>
    <property type="project" value="InterPro"/>
</dbReference>
<dbReference type="EMBL" id="CP144693">
    <property type="protein sequence ID" value="WVY99811.1"/>
    <property type="molecule type" value="Genomic_DNA"/>
</dbReference>
<dbReference type="PANTHER" id="PTHR13301">
    <property type="entry name" value="X-BOX TRANSCRIPTION FACTOR-RELATED"/>
    <property type="match status" value="1"/>
</dbReference>
<feature type="binding site" evidence="9">
    <location>
        <position position="281"/>
    </location>
    <ligand>
        <name>Mn(2+)</name>
        <dbReference type="ChEBI" id="CHEBI:29035"/>
    </ligand>
</feature>
<dbReference type="GO" id="GO:0012505">
    <property type="term" value="C:endomembrane system"/>
    <property type="evidence" value="ECO:0007669"/>
    <property type="project" value="UniProtKB-SubCell"/>
</dbReference>
<evidence type="ECO:0000313" key="12">
    <source>
        <dbReference type="Proteomes" id="UP001374535"/>
    </source>
</evidence>
<feature type="binding site" evidence="8">
    <location>
        <position position="133"/>
    </location>
    <ligand>
        <name>UDP-alpha-D-glucose</name>
        <dbReference type="ChEBI" id="CHEBI:58885"/>
    </ligand>
</feature>
<evidence type="ECO:0000256" key="10">
    <source>
        <dbReference type="SAM" id="Phobius"/>
    </source>
</evidence>
<dbReference type="SUPFAM" id="SSF53448">
    <property type="entry name" value="Nucleotide-diphospho-sugar transferases"/>
    <property type="match status" value="1"/>
</dbReference>
<dbReference type="AlphaFoldDB" id="A0AAQ3MZH2"/>
<evidence type="ECO:0000256" key="9">
    <source>
        <dbReference type="PIRSR" id="PIRSR605150-3"/>
    </source>
</evidence>
<feature type="transmembrane region" description="Helical" evidence="10">
    <location>
        <begin position="639"/>
        <end position="661"/>
    </location>
</feature>
<keyword evidence="5 10" id="KW-1133">Transmembrane helix</keyword>
<evidence type="ECO:0000256" key="1">
    <source>
        <dbReference type="ARBA" id="ARBA00004127"/>
    </source>
</evidence>
<evidence type="ECO:0000256" key="7">
    <source>
        <dbReference type="ARBA" id="ARBA00023316"/>
    </source>
</evidence>
<feature type="transmembrane region" description="Helical" evidence="10">
    <location>
        <begin position="673"/>
        <end position="694"/>
    </location>
</feature>
<keyword evidence="12" id="KW-1185">Reference proteome</keyword>
<dbReference type="GO" id="GO:0071555">
    <property type="term" value="P:cell wall organization"/>
    <property type="evidence" value="ECO:0007669"/>
    <property type="project" value="UniProtKB-KW"/>
</dbReference>
<dbReference type="Gene3D" id="3.90.550.10">
    <property type="entry name" value="Spore Coat Polysaccharide Biosynthesis Protein SpsA, Chain A"/>
    <property type="match status" value="2"/>
</dbReference>
<reference evidence="11 12" key="1">
    <citation type="journal article" date="2023" name="Life. Sci Alliance">
        <title>Evolutionary insights into 3D genome organization and epigenetic landscape of Vigna mungo.</title>
        <authorList>
            <person name="Junaid A."/>
            <person name="Singh B."/>
            <person name="Bhatia S."/>
        </authorList>
    </citation>
    <scope>NUCLEOTIDE SEQUENCE [LARGE SCALE GENOMIC DNA]</scope>
    <source>
        <strain evidence="11">Urdbean</strain>
    </source>
</reference>
<dbReference type="GO" id="GO:0016760">
    <property type="term" value="F:cellulose synthase (UDP-forming) activity"/>
    <property type="evidence" value="ECO:0007669"/>
    <property type="project" value="InterPro"/>
</dbReference>
<feature type="binding site" evidence="9">
    <location>
        <position position="305"/>
    </location>
    <ligand>
        <name>Mn(2+)</name>
        <dbReference type="ChEBI" id="CHEBI:29035"/>
    </ligand>
</feature>
<sequence length="701" mass="80337">MGRYTYHVETVQSWLLLTRLHILIHFIAVVSLCYYRISHLLHQPPTAPWILITLAELLLSVMWFLNQSFRWHPVSRTVMTDKLPREDNLPGLDIFVCTLDPEKEPTVQVMDTVVSAIAMDYPSDKLAVYLSDDGGCPVTLYGMKEAGEFAKEWVPFCKKYGVKLRCPKAFFSQMEEDEDLLRQEGFTAHRDLIKRKIVCDFDSHEFMEHNYEQTRLFFLASIQAKYEKMQTNIDKFGSDPNNLRLVNDRAPRIEIITEEPGLPLVVYVSRERRPSLPHKFKGGALNTLLRVSGFLSNAPYFLAVDCDMYCNDPTSAKQAMCFFLDPQTSKDTAFVQFPQMFHNLSKKDIYDSQTRTAFKTMWQGMDGLRGPGLSGSGNYLSRSALLFGSPNQKNDYLQDAQKYFGNSTGFIESLKVIRGQKTTKKSSSREETLREALAVGFSYVILLESTITGYLLHTRGWRSAYLYPKTPCFLGCAPTDIKEGMVQLVKWLSELLLFGFSKYSPFTYGFSSMSIIHSFTYCLMAMSSLYSFFFILYGILPQLCLLKGIPVFPKVTDPWFAVFAFVYVSTQVQHLIEVLSGEGTIEMWWDEQRIWILKSVTSIFAVLEALKKRLGLNKMKFNLSNKAIDEEKTKKYEEAVFMAPMVLLLIINIVAFFGGIWRVLNEKDFQEMFGQLFLVTYVMALSYPILQAIVTMKSKSG</sequence>
<organism evidence="11 12">
    <name type="scientific">Vigna mungo</name>
    <name type="common">Black gram</name>
    <name type="synonym">Phaseolus mungo</name>
    <dbReference type="NCBI Taxonomy" id="3915"/>
    <lineage>
        <taxon>Eukaryota</taxon>
        <taxon>Viridiplantae</taxon>
        <taxon>Streptophyta</taxon>
        <taxon>Embryophyta</taxon>
        <taxon>Tracheophyta</taxon>
        <taxon>Spermatophyta</taxon>
        <taxon>Magnoliopsida</taxon>
        <taxon>eudicotyledons</taxon>
        <taxon>Gunneridae</taxon>
        <taxon>Pentapetalae</taxon>
        <taxon>rosids</taxon>
        <taxon>fabids</taxon>
        <taxon>Fabales</taxon>
        <taxon>Fabaceae</taxon>
        <taxon>Papilionoideae</taxon>
        <taxon>50 kb inversion clade</taxon>
        <taxon>NPAAA clade</taxon>
        <taxon>indigoferoid/millettioid clade</taxon>
        <taxon>Phaseoleae</taxon>
        <taxon>Vigna</taxon>
    </lineage>
</organism>
<keyword evidence="7" id="KW-0961">Cell wall biogenesis/degradation</keyword>
<dbReference type="FunFam" id="3.90.550.10:FF:000194">
    <property type="entry name" value="Cellulose synthase-like protein G2 isoform A"/>
    <property type="match status" value="1"/>
</dbReference>
<evidence type="ECO:0000256" key="4">
    <source>
        <dbReference type="ARBA" id="ARBA00022692"/>
    </source>
</evidence>
<comment type="subcellular location">
    <subcellularLocation>
        <location evidence="1">Endomembrane system</location>
        <topology evidence="1">Multi-pass membrane protein</topology>
    </subcellularLocation>
</comment>